<reference evidence="3" key="2">
    <citation type="submission" date="2020-05" db="UniProtKB">
        <authorList>
            <consortium name="EnsemblMetazoa"/>
        </authorList>
    </citation>
    <scope>IDENTIFICATION</scope>
</reference>
<keyword evidence="4" id="KW-1185">Reference proteome</keyword>
<evidence type="ECO:0000313" key="2">
    <source>
        <dbReference type="EMBL" id="KFB46567.1"/>
    </source>
</evidence>
<dbReference type="VEuPathDB" id="VectorBase:ASIC014604"/>
<organism evidence="2">
    <name type="scientific">Anopheles sinensis</name>
    <name type="common">Mosquito</name>
    <dbReference type="NCBI Taxonomy" id="74873"/>
    <lineage>
        <taxon>Eukaryota</taxon>
        <taxon>Metazoa</taxon>
        <taxon>Ecdysozoa</taxon>
        <taxon>Arthropoda</taxon>
        <taxon>Hexapoda</taxon>
        <taxon>Insecta</taxon>
        <taxon>Pterygota</taxon>
        <taxon>Neoptera</taxon>
        <taxon>Endopterygota</taxon>
        <taxon>Diptera</taxon>
        <taxon>Nematocera</taxon>
        <taxon>Culicoidea</taxon>
        <taxon>Culicidae</taxon>
        <taxon>Anophelinae</taxon>
        <taxon>Anopheles</taxon>
    </lineage>
</organism>
<dbReference type="EnsemblMetazoa" id="ASIC014604-RA">
    <property type="protein sequence ID" value="ASIC014604-PA"/>
    <property type="gene ID" value="ASIC014604"/>
</dbReference>
<sequence>MHLRPRIGRGASWCISHHLHTLDAAHRRMQSVEPPSPPANGPDTPDRQAEGDTGFCAGSRGSRVWWMLVGDKEAAAHCDTDNMQ</sequence>
<dbReference type="EMBL" id="ATLV01021495">
    <property type="status" value="NOT_ANNOTATED_CDS"/>
    <property type="molecule type" value="Genomic_DNA"/>
</dbReference>
<gene>
    <name evidence="2" type="ORF">ZHAS_00014604</name>
</gene>
<evidence type="ECO:0000313" key="3">
    <source>
        <dbReference type="EnsemblMetazoa" id="ASIC014604-PA"/>
    </source>
</evidence>
<feature type="region of interest" description="Disordered" evidence="1">
    <location>
        <begin position="28"/>
        <end position="55"/>
    </location>
</feature>
<reference evidence="2 4" key="1">
    <citation type="journal article" date="2014" name="BMC Genomics">
        <title>Genome sequence of Anopheles sinensis provides insight into genetics basis of mosquito competence for malaria parasites.</title>
        <authorList>
            <person name="Zhou D."/>
            <person name="Zhang D."/>
            <person name="Ding G."/>
            <person name="Shi L."/>
            <person name="Hou Q."/>
            <person name="Ye Y."/>
            <person name="Xu Y."/>
            <person name="Zhou H."/>
            <person name="Xiong C."/>
            <person name="Li S."/>
            <person name="Yu J."/>
            <person name="Hong S."/>
            <person name="Yu X."/>
            <person name="Zou P."/>
            <person name="Chen C."/>
            <person name="Chang X."/>
            <person name="Wang W."/>
            <person name="Lv Y."/>
            <person name="Sun Y."/>
            <person name="Ma L."/>
            <person name="Shen B."/>
            <person name="Zhu C."/>
        </authorList>
    </citation>
    <scope>NUCLEOTIDE SEQUENCE [LARGE SCALE GENOMIC DNA]</scope>
</reference>
<dbReference type="EMBL" id="KE525319">
    <property type="protein sequence ID" value="KFB46567.1"/>
    <property type="molecule type" value="Genomic_DNA"/>
</dbReference>
<protein>
    <submittedName>
        <fullName evidence="2 3">Putative ankyrin repeat domain protein 17</fullName>
    </submittedName>
</protein>
<dbReference type="Proteomes" id="UP000030765">
    <property type="component" value="Unassembled WGS sequence"/>
</dbReference>
<proteinExistence type="predicted"/>
<name>A0A084W8M3_ANOSI</name>
<accession>A0A084W8M3</accession>
<evidence type="ECO:0000313" key="4">
    <source>
        <dbReference type="Proteomes" id="UP000030765"/>
    </source>
</evidence>
<dbReference type="AlphaFoldDB" id="A0A084W8M3"/>
<evidence type="ECO:0000256" key="1">
    <source>
        <dbReference type="SAM" id="MobiDB-lite"/>
    </source>
</evidence>